<dbReference type="Gene3D" id="3.60.21.10">
    <property type="match status" value="1"/>
</dbReference>
<dbReference type="PRINTS" id="PR00114">
    <property type="entry name" value="STPHPHTASE"/>
</dbReference>
<dbReference type="InterPro" id="IPR029052">
    <property type="entry name" value="Metallo-depent_PP-like"/>
</dbReference>
<gene>
    <name evidence="2" type="ORF">ENV75_05520</name>
</gene>
<sequence length="296" mass="34068">MDNYPDKKFKEIFYNPDFLKSFEPDEIIKIFSETAEVLKKDAPFIKFSLTEGEAKFIGDTHGDFSTTKYIVREFLKDSENQYLFFLGDYIDREPEPGGSVFNLLYLCLLKIRFPDRVYLLKGNHEANYAVECFPYEFDQELIEIFGSYGFKIHDEAVKVFREMPLMIQTQNGVVAAHGGFPLSGQPIDDKSRKDLIIDILWADPDISPTFRGYGIPKFTEEELLNFLNSVNATCFIRGHDYNVGGRAIYSNRCITVFTSRRYVLHAGITLAKVDLSKKIKDARDIVLEDLSVYLDT</sequence>
<protein>
    <recommendedName>
        <fullName evidence="1">Serine/threonine specific protein phosphatases domain-containing protein</fullName>
    </recommendedName>
</protein>
<dbReference type="SMART" id="SM00156">
    <property type="entry name" value="PP2Ac"/>
    <property type="match status" value="1"/>
</dbReference>
<dbReference type="SUPFAM" id="SSF56300">
    <property type="entry name" value="Metallo-dependent phosphatases"/>
    <property type="match status" value="1"/>
</dbReference>
<dbReference type="EMBL" id="DTHO01000060">
    <property type="protein sequence ID" value="HGG99889.1"/>
    <property type="molecule type" value="Genomic_DNA"/>
</dbReference>
<organism evidence="2">
    <name type="scientific">Thermodesulfovibrio aggregans</name>
    <dbReference type="NCBI Taxonomy" id="86166"/>
    <lineage>
        <taxon>Bacteria</taxon>
        <taxon>Pseudomonadati</taxon>
        <taxon>Nitrospirota</taxon>
        <taxon>Thermodesulfovibrionia</taxon>
        <taxon>Thermodesulfovibrionales</taxon>
        <taxon>Thermodesulfovibrionaceae</taxon>
        <taxon>Thermodesulfovibrio</taxon>
    </lineage>
</organism>
<dbReference type="PANTHER" id="PTHR11668:SF496">
    <property type="entry name" value="SERINE_THREONINE-PROTEIN PHOSPHATASE"/>
    <property type="match status" value="1"/>
</dbReference>
<comment type="caution">
    <text evidence="2">The sequence shown here is derived from an EMBL/GenBank/DDBJ whole genome shotgun (WGS) entry which is preliminary data.</text>
</comment>
<dbReference type="AlphaFoldDB" id="A0A7C4EQA1"/>
<dbReference type="PROSITE" id="PS00125">
    <property type="entry name" value="SER_THR_PHOSPHATASE"/>
    <property type="match status" value="1"/>
</dbReference>
<dbReference type="CDD" id="cd00144">
    <property type="entry name" value="MPP_PPP_family"/>
    <property type="match status" value="1"/>
</dbReference>
<name>A0A7C4EQA1_9BACT</name>
<dbReference type="InterPro" id="IPR050341">
    <property type="entry name" value="PP1_catalytic_subunit"/>
</dbReference>
<accession>A0A7C4EQA1</accession>
<reference evidence="2" key="1">
    <citation type="journal article" date="2020" name="mSystems">
        <title>Genome- and Community-Level Interaction Insights into Carbon Utilization and Element Cycling Functions of Hydrothermarchaeota in Hydrothermal Sediment.</title>
        <authorList>
            <person name="Zhou Z."/>
            <person name="Liu Y."/>
            <person name="Xu W."/>
            <person name="Pan J."/>
            <person name="Luo Z.H."/>
            <person name="Li M."/>
        </authorList>
    </citation>
    <scope>NUCLEOTIDE SEQUENCE [LARGE SCALE GENOMIC DNA]</scope>
    <source>
        <strain evidence="2">SpSt-788</strain>
    </source>
</reference>
<proteinExistence type="predicted"/>
<dbReference type="Pfam" id="PF00149">
    <property type="entry name" value="Metallophos"/>
    <property type="match status" value="1"/>
</dbReference>
<dbReference type="InterPro" id="IPR006186">
    <property type="entry name" value="Ser/Thr-sp_prot-phosphatase"/>
</dbReference>
<dbReference type="PANTHER" id="PTHR11668">
    <property type="entry name" value="SERINE/THREONINE PROTEIN PHOSPHATASE"/>
    <property type="match status" value="1"/>
</dbReference>
<dbReference type="GO" id="GO:0016787">
    <property type="term" value="F:hydrolase activity"/>
    <property type="evidence" value="ECO:0007669"/>
    <property type="project" value="InterPro"/>
</dbReference>
<evidence type="ECO:0000313" key="2">
    <source>
        <dbReference type="EMBL" id="HGG99889.1"/>
    </source>
</evidence>
<evidence type="ECO:0000259" key="1">
    <source>
        <dbReference type="PROSITE" id="PS00125"/>
    </source>
</evidence>
<dbReference type="InterPro" id="IPR004843">
    <property type="entry name" value="Calcineurin-like_PHP"/>
</dbReference>
<feature type="domain" description="Serine/threonine specific protein phosphatases" evidence="1">
    <location>
        <begin position="120"/>
        <end position="125"/>
    </location>
</feature>